<dbReference type="InterPro" id="IPR001433">
    <property type="entry name" value="OxRdtase_FAD/NAD-bd"/>
</dbReference>
<dbReference type="InterPro" id="IPR017927">
    <property type="entry name" value="FAD-bd_FR_type"/>
</dbReference>
<evidence type="ECO:0000313" key="11">
    <source>
        <dbReference type="Proteomes" id="UP001047646"/>
    </source>
</evidence>
<evidence type="ECO:0000259" key="8">
    <source>
        <dbReference type="PROSITE" id="PS01033"/>
    </source>
</evidence>
<evidence type="ECO:0000256" key="1">
    <source>
        <dbReference type="ARBA" id="ARBA00022575"/>
    </source>
</evidence>
<evidence type="ECO:0000256" key="3">
    <source>
        <dbReference type="ARBA" id="ARBA00022621"/>
    </source>
</evidence>
<keyword evidence="10" id="KW-0560">Oxidoreductase</keyword>
<dbReference type="EC" id="1.14.12.17" evidence="10"/>
<dbReference type="NCBIfam" id="NF009805">
    <property type="entry name" value="PRK13289.1"/>
    <property type="match status" value="1"/>
</dbReference>
<feature type="domain" description="Globin" evidence="8">
    <location>
        <begin position="1"/>
        <end position="139"/>
    </location>
</feature>
<comment type="similarity">
    <text evidence="7">Belongs to the globin family.</text>
</comment>
<evidence type="ECO:0000256" key="7">
    <source>
        <dbReference type="RuleBase" id="RU000356"/>
    </source>
</evidence>
<dbReference type="PANTHER" id="PTHR43396:SF3">
    <property type="entry name" value="FLAVOHEMOPROTEIN"/>
    <property type="match status" value="1"/>
</dbReference>
<dbReference type="Pfam" id="PF00970">
    <property type="entry name" value="FAD_binding_6"/>
    <property type="match status" value="1"/>
</dbReference>
<evidence type="ECO:0000256" key="2">
    <source>
        <dbReference type="ARBA" id="ARBA00022617"/>
    </source>
</evidence>
<keyword evidence="7" id="KW-0813">Transport</keyword>
<dbReference type="RefSeq" id="WP_217850110.1">
    <property type="nucleotide sequence ID" value="NZ_CP077073.1"/>
</dbReference>
<dbReference type="Proteomes" id="UP001047646">
    <property type="component" value="Chromosome"/>
</dbReference>
<reference evidence="10" key="1">
    <citation type="journal article" date="2021" name="Microorganisms">
        <title>The Ever-Expanding Pseudomonas Genus: Description of 43 New Species and Partition of the Pseudomonas putida Group.</title>
        <authorList>
            <person name="Girard L."/>
            <person name="Lood C."/>
            <person name="Hofte M."/>
            <person name="Vandamme P."/>
            <person name="Rokni-Zadeh H."/>
            <person name="van Noort V."/>
            <person name="Lavigne R."/>
            <person name="De Mot R."/>
        </authorList>
    </citation>
    <scope>NUCLEOTIDE SEQUENCE</scope>
    <source>
        <strain evidence="10">COW39</strain>
    </source>
</reference>
<organism evidence="10 11">
    <name type="scientific">Pseudomonas muyukensis</name>
    <dbReference type="NCBI Taxonomy" id="2842357"/>
    <lineage>
        <taxon>Bacteria</taxon>
        <taxon>Pseudomonadati</taxon>
        <taxon>Pseudomonadota</taxon>
        <taxon>Gammaproteobacteria</taxon>
        <taxon>Pseudomonadales</taxon>
        <taxon>Pseudomonadaceae</taxon>
        <taxon>Pseudomonas</taxon>
    </lineage>
</organism>
<keyword evidence="5" id="KW-0408">Iron</keyword>
<keyword evidence="4" id="KW-0479">Metal-binding</keyword>
<protein>
    <submittedName>
        <fullName evidence="10">NO-inducible flavohemoprotein</fullName>
        <ecNumber evidence="10">1.14.12.17</ecNumber>
    </submittedName>
</protein>
<evidence type="ECO:0000259" key="9">
    <source>
        <dbReference type="PROSITE" id="PS51384"/>
    </source>
</evidence>
<sequence length="392" mass="43206">MLNAEQRAIIKATVPLLESGGEALTTHFYKMMLSEYPEVRPLFNQAHQASGDQPRALANGVLMYARHIDQLEQLGGLVGQIINKHVALQILPEHYPIVGSCLLRAIEEVLGKEIATPEVIAAWAAAYGQLADILIGAEENLYKQKEEAAGGWRGTREFRLVRREQESSEIVSFYFAPVDGKPVLKAEPGQYIGLKLEIDGQEQRRNYSLSALCDGQQYRISVKREAGGKVSNYLHEQLQVGDTLQLFPPAGDFTLAASAKPLVLISGGVGITPTLAMLEAALETERPVHFIHCARNGAVHAFRDWIDGLAARHPQLKRFYCYAEEDGSQAADAVGLLDQDLLAEWLPRERDIDAYFLGPKGFMAAIKRQLKGLGVPEGQSRYEFFGPAAALE</sequence>
<dbReference type="Pfam" id="PF00042">
    <property type="entry name" value="Globin"/>
    <property type="match status" value="1"/>
</dbReference>
<accession>A0ABX8M9Q1</accession>
<dbReference type="CDD" id="cd14780">
    <property type="entry name" value="HmpPa-globin-like"/>
    <property type="match status" value="1"/>
</dbReference>
<evidence type="ECO:0000313" key="10">
    <source>
        <dbReference type="EMBL" id="QXH35051.1"/>
    </source>
</evidence>
<dbReference type="GO" id="GO:0008941">
    <property type="term" value="F:nitric oxide dioxygenase NAD(P)H activity"/>
    <property type="evidence" value="ECO:0007669"/>
    <property type="project" value="UniProtKB-EC"/>
</dbReference>
<keyword evidence="1" id="KW-0216">Detoxification</keyword>
<dbReference type="CDD" id="cd06184">
    <property type="entry name" value="flavohem_like_fad_nad_binding"/>
    <property type="match status" value="1"/>
</dbReference>
<evidence type="ECO:0000256" key="6">
    <source>
        <dbReference type="ARBA" id="ARBA00025094"/>
    </source>
</evidence>
<comment type="function">
    <text evidence="6">Is involved in NO detoxification in an aerobic process, termed nitric oxide dioxygenase (NOD) reaction that utilizes O(2) and NAD(P)H to convert NO to nitrate, which protects the bacterium from various noxious nitrogen compounds. Therefore, plays a central role in the inducible response to nitrosative stress.</text>
</comment>
<keyword evidence="11" id="KW-1185">Reference proteome</keyword>
<dbReference type="EMBL" id="CP077073">
    <property type="protein sequence ID" value="QXH35051.1"/>
    <property type="molecule type" value="Genomic_DNA"/>
</dbReference>
<gene>
    <name evidence="10" type="primary">hmpA</name>
    <name evidence="10" type="ORF">KSS95_23430</name>
</gene>
<evidence type="ECO:0000256" key="5">
    <source>
        <dbReference type="ARBA" id="ARBA00023004"/>
    </source>
</evidence>
<dbReference type="PANTHER" id="PTHR43396">
    <property type="entry name" value="FLAVOHEMOPROTEIN"/>
    <property type="match status" value="1"/>
</dbReference>
<evidence type="ECO:0000256" key="4">
    <source>
        <dbReference type="ARBA" id="ARBA00022723"/>
    </source>
</evidence>
<dbReference type="PROSITE" id="PS51384">
    <property type="entry name" value="FAD_FR"/>
    <property type="match status" value="1"/>
</dbReference>
<keyword evidence="2 7" id="KW-0349">Heme</keyword>
<proteinExistence type="inferred from homology"/>
<name>A0ABX8M9Q1_9PSED</name>
<feature type="domain" description="FAD-binding FR-type" evidence="9">
    <location>
        <begin position="153"/>
        <end position="256"/>
    </location>
</feature>
<keyword evidence="3 7" id="KW-0561">Oxygen transport</keyword>
<dbReference type="InterPro" id="IPR000971">
    <property type="entry name" value="Globin"/>
</dbReference>
<dbReference type="InterPro" id="IPR008333">
    <property type="entry name" value="Cbr1-like_FAD-bd_dom"/>
</dbReference>
<dbReference type="PROSITE" id="PS01033">
    <property type="entry name" value="GLOBIN"/>
    <property type="match status" value="1"/>
</dbReference>
<dbReference type="Pfam" id="PF00175">
    <property type="entry name" value="NAD_binding_1"/>
    <property type="match status" value="1"/>
</dbReference>